<accession>A0A482J321</accession>
<evidence type="ECO:0000313" key="1">
    <source>
        <dbReference type="EMBL" id="QBP13484.1"/>
    </source>
</evidence>
<evidence type="ECO:0000313" key="2">
    <source>
        <dbReference type="Proteomes" id="UP000253772"/>
    </source>
</evidence>
<dbReference type="Proteomes" id="UP000253772">
    <property type="component" value="Chromosome c2"/>
</dbReference>
<dbReference type="AlphaFoldDB" id="A0A482J321"/>
<proteinExistence type="predicted"/>
<protein>
    <submittedName>
        <fullName evidence="1">Uncharacterized protein</fullName>
    </submittedName>
</protein>
<dbReference type="RefSeq" id="WP_111733717.1">
    <property type="nucleotide sequence ID" value="NZ_CP037901.1"/>
</dbReference>
<reference evidence="1 2" key="1">
    <citation type="submission" date="2019-03" db="EMBL/GenBank/DDBJ databases">
        <title>Comparative insights into the high quality Complete genome sequence of highly metal resistant Cupriavidus metallidurans strain BS1 isolated from a gold-copper mine.</title>
        <authorList>
            <person name="Mazhar H.S."/>
            <person name="Rensing C."/>
        </authorList>
    </citation>
    <scope>NUCLEOTIDE SEQUENCE [LARGE SCALE GENOMIC DNA]</scope>
    <source>
        <strain evidence="1 2">BS1</strain>
    </source>
</reference>
<name>A0A482J321_9BURK</name>
<gene>
    <name evidence="1" type="ORF">DDF84_028160</name>
</gene>
<sequence>MYVFVELIDWQPINVLFEISANPELTRVDVKNRVPLALPQPPQPVSEGIQFQKKSNAFIVVQVAQ</sequence>
<dbReference type="EMBL" id="CP037901">
    <property type="protein sequence ID" value="QBP13484.1"/>
    <property type="molecule type" value="Genomic_DNA"/>
</dbReference>
<organism evidence="1 2">
    <name type="scientific">Cupriavidus metallidurans</name>
    <dbReference type="NCBI Taxonomy" id="119219"/>
    <lineage>
        <taxon>Bacteria</taxon>
        <taxon>Pseudomonadati</taxon>
        <taxon>Pseudomonadota</taxon>
        <taxon>Betaproteobacteria</taxon>
        <taxon>Burkholderiales</taxon>
        <taxon>Burkholderiaceae</taxon>
        <taxon>Cupriavidus</taxon>
    </lineage>
</organism>